<comment type="caution">
    <text evidence="1">The sequence shown here is derived from an EMBL/GenBank/DDBJ whole genome shotgun (WGS) entry which is preliminary data.</text>
</comment>
<dbReference type="RefSeq" id="WP_034359340.1">
    <property type="nucleotide sequence ID" value="NZ_JHAC01000050.1"/>
</dbReference>
<dbReference type="Proteomes" id="UP000020492">
    <property type="component" value="Unassembled WGS sequence"/>
</dbReference>
<evidence type="ECO:0000313" key="2">
    <source>
        <dbReference type="Proteomes" id="UP000020492"/>
    </source>
</evidence>
<dbReference type="AlphaFoldDB" id="A0A016QMS8"/>
<name>A0A016QMS8_9DEIO</name>
<proteinExistence type="predicted"/>
<protein>
    <submittedName>
        <fullName evidence="1">Uncharacterized protein</fullName>
    </submittedName>
</protein>
<dbReference type="STRING" id="1476583.DEIPH_ctg052orf0025"/>
<organism evidence="1 2">
    <name type="scientific">Deinococcus phoenicis</name>
    <dbReference type="NCBI Taxonomy" id="1476583"/>
    <lineage>
        <taxon>Bacteria</taxon>
        <taxon>Thermotogati</taxon>
        <taxon>Deinococcota</taxon>
        <taxon>Deinococci</taxon>
        <taxon>Deinococcales</taxon>
        <taxon>Deinococcaceae</taxon>
        <taxon>Deinococcus</taxon>
    </lineage>
</organism>
<reference evidence="1 2" key="1">
    <citation type="submission" date="2014-03" db="EMBL/GenBank/DDBJ databases">
        <title>Draft genome sequence of Deinococcus phoenicis 1P10ME.</title>
        <authorList>
            <person name="Stepanov V.G."/>
            <person name="Vaishampayan P."/>
            <person name="Venkateswaran K."/>
            <person name="Fox G.E."/>
        </authorList>
    </citation>
    <scope>NUCLEOTIDE SEQUENCE [LARGE SCALE GENOMIC DNA]</scope>
    <source>
        <strain evidence="1 2">1P10ME</strain>
    </source>
</reference>
<evidence type="ECO:0000313" key="1">
    <source>
        <dbReference type="EMBL" id="EYB67029.1"/>
    </source>
</evidence>
<sequence>MTRFLTVHLATAAAKTWDEYLSDSDGDAAAAGKKARADLVERERQNSAARRFKQAYEGLVKKLNLSTDPEDAEAAASEANTAVNTLQTQAGSSGDAAKQLEAAQAALRDLGIDPAKLKEGVEAAKLKFSEADKAGKLEREVAYGKAAGALGFDSDRLQRVLRDERGLPELRKVKVKVKAEGGTESEQEQEVWGIAARDDKGTETGFTALADHADVKGFEAALKKADGPAPVTPSVPTTPVFVSQPATTSNVQPTLKVDAGAIAVGAGTV</sequence>
<accession>A0A016QMS8</accession>
<gene>
    <name evidence="1" type="ORF">DEIPH_ctg052orf0025</name>
</gene>
<keyword evidence="2" id="KW-1185">Reference proteome</keyword>
<dbReference type="PATRIC" id="fig|1476583.3.peg.2888"/>
<dbReference type="EMBL" id="JHAC01000050">
    <property type="protein sequence ID" value="EYB67029.1"/>
    <property type="molecule type" value="Genomic_DNA"/>
</dbReference>